<dbReference type="PANTHER" id="PTHR16015:SF0">
    <property type="entry name" value="TRANSMEMBRANE PROTEIN 51"/>
    <property type="match status" value="1"/>
</dbReference>
<keyword evidence="2" id="KW-1133">Transmembrane helix</keyword>
<dbReference type="Proteomes" id="UP000823561">
    <property type="component" value="Chromosome 4"/>
</dbReference>
<keyword evidence="4" id="KW-1185">Reference proteome</keyword>
<dbReference type="PANTHER" id="PTHR16015">
    <property type="entry name" value="TRANSMEMBRANE PROTEIN 51"/>
    <property type="match status" value="1"/>
</dbReference>
<feature type="transmembrane region" description="Helical" evidence="2">
    <location>
        <begin position="72"/>
        <end position="94"/>
    </location>
</feature>
<protein>
    <recommendedName>
        <fullName evidence="5">Transmembrane protein 51</fullName>
    </recommendedName>
</protein>
<feature type="compositionally biased region" description="Polar residues" evidence="1">
    <location>
        <begin position="147"/>
        <end position="160"/>
    </location>
</feature>
<dbReference type="EMBL" id="JADWDJ010000004">
    <property type="protein sequence ID" value="KAG5281675.1"/>
    <property type="molecule type" value="Genomic_DNA"/>
</dbReference>
<dbReference type="InterPro" id="IPR029265">
    <property type="entry name" value="TMEM51"/>
</dbReference>
<evidence type="ECO:0008006" key="5">
    <source>
        <dbReference type="Google" id="ProtNLM"/>
    </source>
</evidence>
<feature type="compositionally biased region" description="Polar residues" evidence="1">
    <location>
        <begin position="1"/>
        <end position="15"/>
    </location>
</feature>
<gene>
    <name evidence="3" type="ORF">AALO_G00047550</name>
</gene>
<proteinExistence type="predicted"/>
<feature type="region of interest" description="Disordered" evidence="1">
    <location>
        <begin position="136"/>
        <end position="160"/>
    </location>
</feature>
<evidence type="ECO:0000256" key="2">
    <source>
        <dbReference type="SAM" id="Phobius"/>
    </source>
</evidence>
<evidence type="ECO:0000313" key="4">
    <source>
        <dbReference type="Proteomes" id="UP000823561"/>
    </source>
</evidence>
<feature type="region of interest" description="Disordered" evidence="1">
    <location>
        <begin position="1"/>
        <end position="21"/>
    </location>
</feature>
<accession>A0AAV6H6I7</accession>
<feature type="compositionally biased region" description="Polar residues" evidence="1">
    <location>
        <begin position="218"/>
        <end position="227"/>
    </location>
</feature>
<dbReference type="Pfam" id="PF15345">
    <property type="entry name" value="TMEM51"/>
    <property type="match status" value="1"/>
</dbReference>
<feature type="region of interest" description="Disordered" evidence="1">
    <location>
        <begin position="202"/>
        <end position="247"/>
    </location>
</feature>
<comment type="caution">
    <text evidence="3">The sequence shown here is derived from an EMBL/GenBank/DDBJ whole genome shotgun (WGS) entry which is preliminary data.</text>
</comment>
<dbReference type="AlphaFoldDB" id="A0AAV6H6I7"/>
<keyword evidence="2" id="KW-0472">Membrane</keyword>
<name>A0AAV6H6I7_9TELE</name>
<evidence type="ECO:0000256" key="1">
    <source>
        <dbReference type="SAM" id="MobiDB-lite"/>
    </source>
</evidence>
<sequence>MRRQGSMTMSQSTAGEGTAAQPAANSGSQYALCALGVGLVALGIVMIVWSVVPVDGTTNSSRPGLDAQGRTSSVAFVLVGAGVTMLLLSLCLGIRNKQRRAGEPAHGLPTAYDTQASIEDSAHVLEERFTVPSYDEVVGGSAPFPSDTPSAGRSNSASQLPSYEDVLEGGQVVVVDVSPPQPNAATGGRWNGRATHKLLPLKIRSIKSEKLRPKGASSAPNSPQPVTVFSIEPLTPPPQYDDKPPQL</sequence>
<reference evidence="3" key="1">
    <citation type="submission" date="2020-10" db="EMBL/GenBank/DDBJ databases">
        <title>Chromosome-scale genome assembly of the Allis shad, Alosa alosa.</title>
        <authorList>
            <person name="Margot Z."/>
            <person name="Christophe K."/>
            <person name="Cabau C."/>
            <person name="Louis A."/>
            <person name="Berthelot C."/>
            <person name="Parey E."/>
            <person name="Roest Crollius H."/>
            <person name="Montfort J."/>
            <person name="Robinson-Rechavi M."/>
            <person name="Bucao C."/>
            <person name="Bouchez O."/>
            <person name="Gislard M."/>
            <person name="Lluch J."/>
            <person name="Milhes M."/>
            <person name="Lampietro C."/>
            <person name="Lopez Roques C."/>
            <person name="Donnadieu C."/>
            <person name="Braasch I."/>
            <person name="Desvignes T."/>
            <person name="Postlethwait J."/>
            <person name="Bobe J."/>
            <person name="Guiguen Y."/>
        </authorList>
    </citation>
    <scope>NUCLEOTIDE SEQUENCE</scope>
    <source>
        <strain evidence="3">M-15738</strain>
        <tissue evidence="3">Blood</tissue>
    </source>
</reference>
<organism evidence="3 4">
    <name type="scientific">Alosa alosa</name>
    <name type="common">allis shad</name>
    <dbReference type="NCBI Taxonomy" id="278164"/>
    <lineage>
        <taxon>Eukaryota</taxon>
        <taxon>Metazoa</taxon>
        <taxon>Chordata</taxon>
        <taxon>Craniata</taxon>
        <taxon>Vertebrata</taxon>
        <taxon>Euteleostomi</taxon>
        <taxon>Actinopterygii</taxon>
        <taxon>Neopterygii</taxon>
        <taxon>Teleostei</taxon>
        <taxon>Clupei</taxon>
        <taxon>Clupeiformes</taxon>
        <taxon>Clupeoidei</taxon>
        <taxon>Clupeidae</taxon>
        <taxon>Alosa</taxon>
    </lineage>
</organism>
<feature type="transmembrane region" description="Helical" evidence="2">
    <location>
        <begin position="30"/>
        <end position="52"/>
    </location>
</feature>
<keyword evidence="2" id="KW-0812">Transmembrane</keyword>
<evidence type="ECO:0000313" key="3">
    <source>
        <dbReference type="EMBL" id="KAG5281675.1"/>
    </source>
</evidence>